<evidence type="ECO:0000313" key="14">
    <source>
        <dbReference type="EMBL" id="KAH7177018.1"/>
    </source>
</evidence>
<dbReference type="InterPro" id="IPR026891">
    <property type="entry name" value="Fn3-like"/>
</dbReference>
<accession>A0A9P9FTU8</accession>
<dbReference type="Proteomes" id="UP000738349">
    <property type="component" value="Unassembled WGS sequence"/>
</dbReference>
<keyword evidence="9" id="KW-0624">Polysaccharide degradation</keyword>
<keyword evidence="15" id="KW-1185">Reference proteome</keyword>
<dbReference type="OrthoDB" id="47059at2759"/>
<evidence type="ECO:0000256" key="8">
    <source>
        <dbReference type="ARBA" id="ARBA00023295"/>
    </source>
</evidence>
<dbReference type="EC" id="3.2.1.37" evidence="11"/>
<reference evidence="14" key="1">
    <citation type="journal article" date="2021" name="Nat. Commun.">
        <title>Genetic determinants of endophytism in the Arabidopsis root mycobiome.</title>
        <authorList>
            <person name="Mesny F."/>
            <person name="Miyauchi S."/>
            <person name="Thiergart T."/>
            <person name="Pickel B."/>
            <person name="Atanasova L."/>
            <person name="Karlsson M."/>
            <person name="Huettel B."/>
            <person name="Barry K.W."/>
            <person name="Haridas S."/>
            <person name="Chen C."/>
            <person name="Bauer D."/>
            <person name="Andreopoulos W."/>
            <person name="Pangilinan J."/>
            <person name="LaButti K."/>
            <person name="Riley R."/>
            <person name="Lipzen A."/>
            <person name="Clum A."/>
            <person name="Drula E."/>
            <person name="Henrissat B."/>
            <person name="Kohler A."/>
            <person name="Grigoriev I.V."/>
            <person name="Martin F.M."/>
            <person name="Hacquard S."/>
        </authorList>
    </citation>
    <scope>NUCLEOTIDE SEQUENCE</scope>
    <source>
        <strain evidence="14">MPI-CAGE-AT-0147</strain>
    </source>
</reference>
<comment type="catalytic activity">
    <reaction evidence="10">
        <text>Hydrolysis of (1-&gt;4)-beta-D-xylans, to remove successive D-xylose residues from the non-reducing termini.</text>
        <dbReference type="EC" id="3.2.1.37"/>
    </reaction>
</comment>
<evidence type="ECO:0000313" key="15">
    <source>
        <dbReference type="Proteomes" id="UP000738349"/>
    </source>
</evidence>
<feature type="chain" id="PRO_5040344925" description="xylan 1,4-beta-xylosidase" evidence="12">
    <location>
        <begin position="20"/>
        <end position="867"/>
    </location>
</feature>
<dbReference type="AlphaFoldDB" id="A0A9P9FTU8"/>
<dbReference type="GO" id="GO:0031222">
    <property type="term" value="P:arabinan catabolic process"/>
    <property type="evidence" value="ECO:0007669"/>
    <property type="project" value="TreeGrafter"/>
</dbReference>
<dbReference type="InterPro" id="IPR036881">
    <property type="entry name" value="Glyco_hydro_3_C_sf"/>
</dbReference>
<organism evidence="14 15">
    <name type="scientific">Dactylonectria macrodidyma</name>
    <dbReference type="NCBI Taxonomy" id="307937"/>
    <lineage>
        <taxon>Eukaryota</taxon>
        <taxon>Fungi</taxon>
        <taxon>Dikarya</taxon>
        <taxon>Ascomycota</taxon>
        <taxon>Pezizomycotina</taxon>
        <taxon>Sordariomycetes</taxon>
        <taxon>Hypocreomycetidae</taxon>
        <taxon>Hypocreales</taxon>
        <taxon>Nectriaceae</taxon>
        <taxon>Dactylonectria</taxon>
    </lineage>
</organism>
<dbReference type="PANTHER" id="PTHR42721:SF3">
    <property type="entry name" value="BETA-D-XYLOSIDASE 5-RELATED"/>
    <property type="match status" value="1"/>
</dbReference>
<evidence type="ECO:0000256" key="9">
    <source>
        <dbReference type="ARBA" id="ARBA00023326"/>
    </source>
</evidence>
<dbReference type="Pfam" id="PF01822">
    <property type="entry name" value="WSC"/>
    <property type="match status" value="1"/>
</dbReference>
<dbReference type="SUPFAM" id="SSF52279">
    <property type="entry name" value="Beta-D-glucan exohydrolase, C-terminal domain"/>
    <property type="match status" value="1"/>
</dbReference>
<evidence type="ECO:0000256" key="10">
    <source>
        <dbReference type="ARBA" id="ARBA00024574"/>
    </source>
</evidence>
<dbReference type="InterPro" id="IPR017853">
    <property type="entry name" value="GH"/>
</dbReference>
<keyword evidence="5 14" id="KW-0378">Hydrolase</keyword>
<dbReference type="Gene3D" id="3.40.50.1700">
    <property type="entry name" value="Glycoside hydrolase family 3 C-terminal domain"/>
    <property type="match status" value="1"/>
</dbReference>
<proteinExistence type="inferred from homology"/>
<evidence type="ECO:0000256" key="3">
    <source>
        <dbReference type="ARBA" id="ARBA00022651"/>
    </source>
</evidence>
<feature type="signal peptide" evidence="12">
    <location>
        <begin position="1"/>
        <end position="19"/>
    </location>
</feature>
<dbReference type="SMART" id="SM01217">
    <property type="entry name" value="Fn3_like"/>
    <property type="match status" value="1"/>
</dbReference>
<dbReference type="InterPro" id="IPR044993">
    <property type="entry name" value="BXL"/>
</dbReference>
<dbReference type="Gene3D" id="3.20.20.300">
    <property type="entry name" value="Glycoside hydrolase, family 3, N-terminal domain"/>
    <property type="match status" value="1"/>
</dbReference>
<keyword evidence="7" id="KW-0119">Carbohydrate metabolism</keyword>
<evidence type="ECO:0000256" key="2">
    <source>
        <dbReference type="ARBA" id="ARBA00005336"/>
    </source>
</evidence>
<feature type="domain" description="WSC" evidence="13">
    <location>
        <begin position="25"/>
        <end position="119"/>
    </location>
</feature>
<keyword evidence="6" id="KW-0325">Glycoprotein</keyword>
<dbReference type="Pfam" id="PF14310">
    <property type="entry name" value="Fn3-like"/>
    <property type="match status" value="1"/>
</dbReference>
<evidence type="ECO:0000256" key="7">
    <source>
        <dbReference type="ARBA" id="ARBA00023277"/>
    </source>
</evidence>
<dbReference type="EMBL" id="JAGMUV010000001">
    <property type="protein sequence ID" value="KAH7177018.1"/>
    <property type="molecule type" value="Genomic_DNA"/>
</dbReference>
<dbReference type="Pfam" id="PF00933">
    <property type="entry name" value="Glyco_hydro_3"/>
    <property type="match status" value="1"/>
</dbReference>
<dbReference type="GO" id="GO:0045493">
    <property type="term" value="P:xylan catabolic process"/>
    <property type="evidence" value="ECO:0007669"/>
    <property type="project" value="UniProtKB-KW"/>
</dbReference>
<dbReference type="InterPro" id="IPR002772">
    <property type="entry name" value="Glyco_hydro_3_C"/>
</dbReference>
<dbReference type="InterPro" id="IPR001764">
    <property type="entry name" value="Glyco_hydro_3_N"/>
</dbReference>
<dbReference type="PROSITE" id="PS51212">
    <property type="entry name" value="WSC"/>
    <property type="match status" value="1"/>
</dbReference>
<dbReference type="PANTHER" id="PTHR42721">
    <property type="entry name" value="SUGAR HYDROLASE-RELATED"/>
    <property type="match status" value="1"/>
</dbReference>
<evidence type="ECO:0000256" key="5">
    <source>
        <dbReference type="ARBA" id="ARBA00022801"/>
    </source>
</evidence>
<evidence type="ECO:0000259" key="13">
    <source>
        <dbReference type="PROSITE" id="PS51212"/>
    </source>
</evidence>
<evidence type="ECO:0000256" key="11">
    <source>
        <dbReference type="ARBA" id="ARBA00026107"/>
    </source>
</evidence>
<comment type="caution">
    <text evidence="14">The sequence shown here is derived from an EMBL/GenBank/DDBJ whole genome shotgun (WGS) entry which is preliminary data.</text>
</comment>
<dbReference type="Pfam" id="PF01915">
    <property type="entry name" value="Glyco_hydro_3_C"/>
    <property type="match status" value="1"/>
</dbReference>
<dbReference type="InterPro" id="IPR013783">
    <property type="entry name" value="Ig-like_fold"/>
</dbReference>
<evidence type="ECO:0000256" key="4">
    <source>
        <dbReference type="ARBA" id="ARBA00022729"/>
    </source>
</evidence>
<evidence type="ECO:0000256" key="1">
    <source>
        <dbReference type="ARBA" id="ARBA00004851"/>
    </source>
</evidence>
<dbReference type="GO" id="GO:0009044">
    <property type="term" value="F:xylan 1,4-beta-xylosidase activity"/>
    <property type="evidence" value="ECO:0007669"/>
    <property type="project" value="UniProtKB-EC"/>
</dbReference>
<dbReference type="SMART" id="SM00321">
    <property type="entry name" value="WSC"/>
    <property type="match status" value="1"/>
</dbReference>
<evidence type="ECO:0000256" key="6">
    <source>
        <dbReference type="ARBA" id="ARBA00023180"/>
    </source>
</evidence>
<dbReference type="GO" id="GO:0046556">
    <property type="term" value="F:alpha-L-arabinofuranosidase activity"/>
    <property type="evidence" value="ECO:0007669"/>
    <property type="project" value="TreeGrafter"/>
</dbReference>
<dbReference type="PRINTS" id="PR00133">
    <property type="entry name" value="GLHYDRLASE3"/>
</dbReference>
<name>A0A9P9FTU8_9HYPO</name>
<dbReference type="Gene3D" id="2.60.40.10">
    <property type="entry name" value="Immunoglobulins"/>
    <property type="match status" value="1"/>
</dbReference>
<keyword evidence="8" id="KW-0326">Glycosidase</keyword>
<comment type="pathway">
    <text evidence="1">Glycan degradation; xylan degradation.</text>
</comment>
<gene>
    <name evidence="14" type="ORF">EDB81DRAFT_752330</name>
</gene>
<sequence>MRVLMPLFALGGAFLLVQGQEYTASIDSKGCYSDSPARSLTGRRIVTQQSMNSPQYCANFCGLMGYKYSAVEYGVECYCGNQLENDAKQLDNGRCNFGCPADGSKKCGGVYTMNLVEISNPKKSNGNSAFPLTCENAPFKSTGVCNEARSIEQRAAALVKSMTLDEKIQNLVHGSAGSVRLGILPVDWWNEALHGVAGPPFSPGVSFSPQNGGPFSSATSFPMPINLGASFDDELVAAVAGIIGKEARAFSNAGNAGFDYWTPNINPFRDPRWGRGSETPGEDSFHIQSYVSKLVPALQGPDPLKKQIIATCKHFAAYDIENGRYSNDVHPSQQDMGEYYLPPFKSCIRDAKAGSTMCAYNAVNGVPACASDYLLTTLLREHYNFSQPYHYVVSDCEAIDYIFTKHHYTNSLSSAAAVALNAGTDLNCGTTFLSLKEAIEAGETTEAKVDKALTRIIAGMFTVGYFDGQSPYNKLGWADINTNEAQDLAYQAAVKGMTLLMNDGLLPVTTNNYPTVALIGPYVNATNQLQGNYYGVAPSVSSPFSAAYDIFTKVVSAKGTDIDSSDNSGFAAAIAAAKQADLVIYLGGIDIGQEAEAKDRTSIGWPGNQLDLIKQLSHLRKKFVVVQFGGGQLDDSDLLDNRGVNALIWAGYPGQAGGKAIMDVISGAASPAGRLPITQYPSSYADAVDPLDMSMRPNGNFPGRTYKWYNEEPVLPFGHGLHYTKFTAKWTNKPDGVYQIDSLINAAKGAQFIDAYKFETVSITVKNAGKKYSSDYAALLFLKGDAGPEPRPNKSLVSYQRADSVAPGQSQELSFPLTLSSIARADEYGDLWIYPGKYILELDNDARVKVSFTLEGREARIEVLPRT</sequence>
<dbReference type="InterPro" id="IPR002889">
    <property type="entry name" value="WSC_carb-bd"/>
</dbReference>
<evidence type="ECO:0000256" key="12">
    <source>
        <dbReference type="SAM" id="SignalP"/>
    </source>
</evidence>
<keyword evidence="4 12" id="KW-0732">Signal</keyword>
<keyword evidence="3" id="KW-0858">Xylan degradation</keyword>
<dbReference type="SUPFAM" id="SSF51445">
    <property type="entry name" value="(Trans)glycosidases"/>
    <property type="match status" value="1"/>
</dbReference>
<dbReference type="InterPro" id="IPR036962">
    <property type="entry name" value="Glyco_hydro_3_N_sf"/>
</dbReference>
<comment type="similarity">
    <text evidence="2">Belongs to the glycosyl hydrolase 3 family.</text>
</comment>
<protein>
    <recommendedName>
        <fullName evidence="11">xylan 1,4-beta-xylosidase</fullName>
        <ecNumber evidence="11">3.2.1.37</ecNumber>
    </recommendedName>
</protein>